<protein>
    <submittedName>
        <fullName evidence="1">N-glycosylation protein-domain-containing protein</fullName>
    </submittedName>
</protein>
<accession>A0ACB8QB74</accession>
<gene>
    <name evidence="1" type="ORF">K488DRAFT_73479</name>
</gene>
<reference evidence="1" key="1">
    <citation type="submission" date="2021-02" db="EMBL/GenBank/DDBJ databases">
        <authorList>
            <consortium name="DOE Joint Genome Institute"/>
            <person name="Ahrendt S."/>
            <person name="Looney B.P."/>
            <person name="Miyauchi S."/>
            <person name="Morin E."/>
            <person name="Drula E."/>
            <person name="Courty P.E."/>
            <person name="Chicoki N."/>
            <person name="Fauchery L."/>
            <person name="Kohler A."/>
            <person name="Kuo A."/>
            <person name="Labutti K."/>
            <person name="Pangilinan J."/>
            <person name="Lipzen A."/>
            <person name="Riley R."/>
            <person name="Andreopoulos W."/>
            <person name="He G."/>
            <person name="Johnson J."/>
            <person name="Barry K.W."/>
            <person name="Grigoriev I.V."/>
            <person name="Nagy L."/>
            <person name="Hibbett D."/>
            <person name="Henrissat B."/>
            <person name="Matheny P.B."/>
            <person name="Labbe J."/>
            <person name="Martin F."/>
        </authorList>
    </citation>
    <scope>NUCLEOTIDE SEQUENCE</scope>
    <source>
        <strain evidence="1">EC-137</strain>
    </source>
</reference>
<proteinExistence type="predicted"/>
<organism evidence="1 2">
    <name type="scientific">Vararia minispora EC-137</name>
    <dbReference type="NCBI Taxonomy" id="1314806"/>
    <lineage>
        <taxon>Eukaryota</taxon>
        <taxon>Fungi</taxon>
        <taxon>Dikarya</taxon>
        <taxon>Basidiomycota</taxon>
        <taxon>Agaricomycotina</taxon>
        <taxon>Agaricomycetes</taxon>
        <taxon>Russulales</taxon>
        <taxon>Lachnocladiaceae</taxon>
        <taxon>Vararia</taxon>
    </lineage>
</organism>
<dbReference type="EMBL" id="MU273721">
    <property type="protein sequence ID" value="KAI0028810.1"/>
    <property type="molecule type" value="Genomic_DNA"/>
</dbReference>
<comment type="caution">
    <text evidence="1">The sequence shown here is derived from an EMBL/GenBank/DDBJ whole genome shotgun (WGS) entry which is preliminary data.</text>
</comment>
<reference evidence="1" key="2">
    <citation type="journal article" date="2022" name="New Phytol.">
        <title>Evolutionary transition to the ectomycorrhizal habit in the genomes of a hyperdiverse lineage of mushroom-forming fungi.</title>
        <authorList>
            <person name="Looney B."/>
            <person name="Miyauchi S."/>
            <person name="Morin E."/>
            <person name="Drula E."/>
            <person name="Courty P.E."/>
            <person name="Kohler A."/>
            <person name="Kuo A."/>
            <person name="LaButti K."/>
            <person name="Pangilinan J."/>
            <person name="Lipzen A."/>
            <person name="Riley R."/>
            <person name="Andreopoulos W."/>
            <person name="He G."/>
            <person name="Johnson J."/>
            <person name="Nolan M."/>
            <person name="Tritt A."/>
            <person name="Barry K.W."/>
            <person name="Grigoriev I.V."/>
            <person name="Nagy L.G."/>
            <person name="Hibbett D."/>
            <person name="Henrissat B."/>
            <person name="Matheny P.B."/>
            <person name="Labbe J."/>
            <person name="Martin F.M."/>
        </authorList>
    </citation>
    <scope>NUCLEOTIDE SEQUENCE</scope>
    <source>
        <strain evidence="1">EC-137</strain>
    </source>
</reference>
<dbReference type="Proteomes" id="UP000814128">
    <property type="component" value="Unassembled WGS sequence"/>
</dbReference>
<keyword evidence="2" id="KW-1185">Reference proteome</keyword>
<evidence type="ECO:0000313" key="2">
    <source>
        <dbReference type="Proteomes" id="UP000814128"/>
    </source>
</evidence>
<sequence>MPSPWLTTPAAAAPPRKRHARVRSSSALVPPPPFLVPLGPLYLVPTTAPTDPPPAYSARKSRSTPHLAPHAHPLAALVQYTAPCSSSSSGGGGGGGDGGGGDTGAEDDCNPDPDYAPDADAIYAAPRDAVFTHDAALRARMLHPRAKAVTTTRGIVGAGETETEADEPPRRLPTARFVPSAPLVPPPALAALAPLLFAACRLLAAVPGALGAAANLYLCIYGPAHARIDRFVAAVWALLTAAQCLALTTGLLVRWRVYYPPLATLIRLLALQALCWPLTHLTLTILNHAARPAACWAVIGTTTSASRAVQIWVTSNLWWDGAAEGWRRRQIGGRWGGRRWDWGAVGWRCALPVGLCYFVMAWAEVARRELGGC</sequence>
<name>A0ACB8QB74_9AGAM</name>
<evidence type="ECO:0000313" key="1">
    <source>
        <dbReference type="EMBL" id="KAI0028810.1"/>
    </source>
</evidence>